<keyword evidence="1" id="KW-1133">Transmembrane helix</keyword>
<evidence type="ECO:0000256" key="1">
    <source>
        <dbReference type="SAM" id="Phobius"/>
    </source>
</evidence>
<gene>
    <name evidence="2" type="ORF">EM308_11985</name>
</gene>
<accession>A0AAC9N462</accession>
<reference evidence="2 3" key="1">
    <citation type="submission" date="2016-10" db="EMBL/GenBank/DDBJ databases">
        <title>Flavobacterium gilvum sp. nov., isolated from stream water.</title>
        <authorList>
            <person name="Shin S.-K."/>
            <person name="Cho Y.-J."/>
            <person name="Yi H."/>
        </authorList>
    </citation>
    <scope>NUCLEOTIDE SEQUENCE [LARGE SCALE GENOMIC DNA]</scope>
    <source>
        <strain evidence="2 3">EM1308</strain>
    </source>
</reference>
<keyword evidence="3" id="KW-1185">Reference proteome</keyword>
<keyword evidence="1" id="KW-0812">Transmembrane</keyword>
<dbReference type="EMBL" id="CP017479">
    <property type="protein sequence ID" value="AOW10165.1"/>
    <property type="molecule type" value="Genomic_DNA"/>
</dbReference>
<keyword evidence="1" id="KW-0472">Membrane</keyword>
<feature type="transmembrane region" description="Helical" evidence="1">
    <location>
        <begin position="78"/>
        <end position="98"/>
    </location>
</feature>
<dbReference type="RefSeq" id="WP_035641179.1">
    <property type="nucleotide sequence ID" value="NZ_CP017479.1"/>
</dbReference>
<proteinExistence type="predicted"/>
<dbReference type="Proteomes" id="UP000175968">
    <property type="component" value="Chromosome"/>
</dbReference>
<evidence type="ECO:0000313" key="2">
    <source>
        <dbReference type="EMBL" id="AOW10165.1"/>
    </source>
</evidence>
<sequence length="105" mass="12381">MKSKTEFLKEDIIPENQFIDQNKTRSMAQQNNYYKVKQKGNTLSSLKVFKGKVEVFYQIKDNKHLDNKSELLLVSQRMLSFLKFTTVFFILILILFVLKNKGVEV</sequence>
<name>A0AAC9N462_9FLAO</name>
<evidence type="ECO:0000313" key="3">
    <source>
        <dbReference type="Proteomes" id="UP000175968"/>
    </source>
</evidence>
<organism evidence="2 3">
    <name type="scientific">Flavobacterium gilvum</name>
    <dbReference type="NCBI Taxonomy" id="1492737"/>
    <lineage>
        <taxon>Bacteria</taxon>
        <taxon>Pseudomonadati</taxon>
        <taxon>Bacteroidota</taxon>
        <taxon>Flavobacteriia</taxon>
        <taxon>Flavobacteriales</taxon>
        <taxon>Flavobacteriaceae</taxon>
        <taxon>Flavobacterium</taxon>
    </lineage>
</organism>
<protein>
    <submittedName>
        <fullName evidence="2">Uncharacterized protein</fullName>
    </submittedName>
</protein>
<dbReference type="KEGG" id="fgl:EM308_11985"/>
<dbReference type="AlphaFoldDB" id="A0AAC9N462"/>